<evidence type="ECO:0000313" key="7">
    <source>
        <dbReference type="Proteomes" id="UP000281094"/>
    </source>
</evidence>
<dbReference type="AlphaFoldDB" id="A0A3L7JFQ9"/>
<dbReference type="Pfam" id="PF00005">
    <property type="entry name" value="ABC_tran"/>
    <property type="match status" value="1"/>
</dbReference>
<comment type="similarity">
    <text evidence="1">Belongs to the ABC transporter superfamily.</text>
</comment>
<dbReference type="GO" id="GO:0016887">
    <property type="term" value="F:ATP hydrolysis activity"/>
    <property type="evidence" value="ECO:0007669"/>
    <property type="project" value="InterPro"/>
</dbReference>
<keyword evidence="3" id="KW-0547">Nucleotide-binding</keyword>
<keyword evidence="7" id="KW-1185">Reference proteome</keyword>
<name>A0A3L7JFQ9_9HYPH</name>
<dbReference type="RefSeq" id="WP_121646261.1">
    <property type="nucleotide sequence ID" value="NZ_RCWN01000001.1"/>
</dbReference>
<reference evidence="6 7" key="1">
    <citation type="submission" date="2018-10" db="EMBL/GenBank/DDBJ databases">
        <title>Notoacmeibacter sp. M2BS9Y-3-1, whole genome shotgun sequence.</title>
        <authorList>
            <person name="Tuo L."/>
        </authorList>
    </citation>
    <scope>NUCLEOTIDE SEQUENCE [LARGE SCALE GENOMIC DNA]</scope>
    <source>
        <strain evidence="6 7">M2BS9Y-3-1</strain>
    </source>
</reference>
<gene>
    <name evidence="6" type="ORF">D8780_00305</name>
</gene>
<evidence type="ECO:0000259" key="5">
    <source>
        <dbReference type="PROSITE" id="PS50893"/>
    </source>
</evidence>
<dbReference type="InterPro" id="IPR027417">
    <property type="entry name" value="P-loop_NTPase"/>
</dbReference>
<dbReference type="Proteomes" id="UP000281094">
    <property type="component" value="Unassembled WGS sequence"/>
</dbReference>
<keyword evidence="2" id="KW-0813">Transport</keyword>
<dbReference type="InterPro" id="IPR003593">
    <property type="entry name" value="AAA+_ATPase"/>
</dbReference>
<sequence length="221" mass="23489">MRSETSGKDADLVFRAVRIALAGKTLLNLDRSVPPGEILTVMGPSGTGKSSLLAYIGGFLDPAFDAEGEVWLGDRRLDTVPAAERRCGLLFQDALLFPHMNVGQNLAFALPNAIKGRQARRERVAEALAQIALPGLESRDPATLSGGQKARVALARTLLSQPEAMLLDEPFSSLDADLRAAMRELTFTAIRNAHIPAILVTHDLADAEAAGGPIVVIGETT</sequence>
<evidence type="ECO:0000313" key="6">
    <source>
        <dbReference type="EMBL" id="RLQ89294.1"/>
    </source>
</evidence>
<dbReference type="SUPFAM" id="SSF52540">
    <property type="entry name" value="P-loop containing nucleoside triphosphate hydrolases"/>
    <property type="match status" value="1"/>
</dbReference>
<proteinExistence type="inferred from homology"/>
<dbReference type="PANTHER" id="PTHR42781:SF4">
    <property type="entry name" value="SPERMIDINE_PUTRESCINE IMPORT ATP-BINDING PROTEIN POTA"/>
    <property type="match status" value="1"/>
</dbReference>
<comment type="caution">
    <text evidence="6">The sequence shown here is derived from an EMBL/GenBank/DDBJ whole genome shotgun (WGS) entry which is preliminary data.</text>
</comment>
<evidence type="ECO:0000256" key="1">
    <source>
        <dbReference type="ARBA" id="ARBA00005417"/>
    </source>
</evidence>
<dbReference type="InterPro" id="IPR050093">
    <property type="entry name" value="ABC_SmlMolc_Importer"/>
</dbReference>
<dbReference type="InterPro" id="IPR003439">
    <property type="entry name" value="ABC_transporter-like_ATP-bd"/>
</dbReference>
<protein>
    <submittedName>
        <fullName evidence="6">ATP-binding cassette domain-containing protein</fullName>
    </submittedName>
</protein>
<evidence type="ECO:0000256" key="4">
    <source>
        <dbReference type="ARBA" id="ARBA00022840"/>
    </source>
</evidence>
<dbReference type="Gene3D" id="3.40.50.300">
    <property type="entry name" value="P-loop containing nucleotide triphosphate hydrolases"/>
    <property type="match status" value="1"/>
</dbReference>
<evidence type="ECO:0000256" key="2">
    <source>
        <dbReference type="ARBA" id="ARBA00022448"/>
    </source>
</evidence>
<feature type="domain" description="ABC transporter" evidence="5">
    <location>
        <begin position="7"/>
        <end position="220"/>
    </location>
</feature>
<keyword evidence="4 6" id="KW-0067">ATP-binding</keyword>
<organism evidence="6 7">
    <name type="scientific">Notoacmeibacter ruber</name>
    <dbReference type="NCBI Taxonomy" id="2670375"/>
    <lineage>
        <taxon>Bacteria</taxon>
        <taxon>Pseudomonadati</taxon>
        <taxon>Pseudomonadota</taxon>
        <taxon>Alphaproteobacteria</taxon>
        <taxon>Hyphomicrobiales</taxon>
        <taxon>Notoacmeibacteraceae</taxon>
        <taxon>Notoacmeibacter</taxon>
    </lineage>
</organism>
<evidence type="ECO:0000256" key="3">
    <source>
        <dbReference type="ARBA" id="ARBA00022741"/>
    </source>
</evidence>
<dbReference type="SMART" id="SM00382">
    <property type="entry name" value="AAA"/>
    <property type="match status" value="1"/>
</dbReference>
<dbReference type="GO" id="GO:0005524">
    <property type="term" value="F:ATP binding"/>
    <property type="evidence" value="ECO:0007669"/>
    <property type="project" value="UniProtKB-KW"/>
</dbReference>
<dbReference type="PROSITE" id="PS00211">
    <property type="entry name" value="ABC_TRANSPORTER_1"/>
    <property type="match status" value="1"/>
</dbReference>
<dbReference type="EMBL" id="RCWN01000001">
    <property type="protein sequence ID" value="RLQ89294.1"/>
    <property type="molecule type" value="Genomic_DNA"/>
</dbReference>
<accession>A0A3L7JFQ9</accession>
<dbReference type="PROSITE" id="PS50893">
    <property type="entry name" value="ABC_TRANSPORTER_2"/>
    <property type="match status" value="1"/>
</dbReference>
<dbReference type="PANTHER" id="PTHR42781">
    <property type="entry name" value="SPERMIDINE/PUTRESCINE IMPORT ATP-BINDING PROTEIN POTA"/>
    <property type="match status" value="1"/>
</dbReference>
<dbReference type="InterPro" id="IPR017871">
    <property type="entry name" value="ABC_transporter-like_CS"/>
</dbReference>